<keyword evidence="1" id="KW-0539">Nucleus</keyword>
<evidence type="ECO:0000259" key="3">
    <source>
        <dbReference type="SMART" id="SM00906"/>
    </source>
</evidence>
<feature type="compositionally biased region" description="Polar residues" evidence="2">
    <location>
        <begin position="51"/>
        <end position="68"/>
    </location>
</feature>
<keyword evidence="5" id="KW-1185">Reference proteome</keyword>
<dbReference type="AlphaFoldDB" id="A0A6V8HAZ4"/>
<evidence type="ECO:0000256" key="1">
    <source>
        <dbReference type="ARBA" id="ARBA00023242"/>
    </source>
</evidence>
<dbReference type="PANTHER" id="PTHR46910">
    <property type="entry name" value="TRANSCRIPTION FACTOR PDR1"/>
    <property type="match status" value="1"/>
</dbReference>
<proteinExistence type="predicted"/>
<dbReference type="PANTHER" id="PTHR46910:SF25">
    <property type="entry name" value="ABC-TRANSPORTER-REGULATING TRANSCRIPTION FACTOR"/>
    <property type="match status" value="1"/>
</dbReference>
<feature type="domain" description="Xylanolytic transcriptional activator regulatory" evidence="3">
    <location>
        <begin position="316"/>
        <end position="390"/>
    </location>
</feature>
<evidence type="ECO:0000256" key="2">
    <source>
        <dbReference type="SAM" id="MobiDB-lite"/>
    </source>
</evidence>
<feature type="region of interest" description="Disordered" evidence="2">
    <location>
        <begin position="28"/>
        <end position="127"/>
    </location>
</feature>
<name>A0A6V8HAZ4_TALPI</name>
<dbReference type="InterPro" id="IPR007219">
    <property type="entry name" value="XnlR_reg_dom"/>
</dbReference>
<evidence type="ECO:0000313" key="4">
    <source>
        <dbReference type="EMBL" id="GAM38353.1"/>
    </source>
</evidence>
<organism evidence="4 5">
    <name type="scientific">Talaromyces pinophilus</name>
    <name type="common">Penicillium pinophilum</name>
    <dbReference type="NCBI Taxonomy" id="128442"/>
    <lineage>
        <taxon>Eukaryota</taxon>
        <taxon>Fungi</taxon>
        <taxon>Dikarya</taxon>
        <taxon>Ascomycota</taxon>
        <taxon>Pezizomycotina</taxon>
        <taxon>Eurotiomycetes</taxon>
        <taxon>Eurotiomycetidae</taxon>
        <taxon>Eurotiales</taxon>
        <taxon>Trichocomaceae</taxon>
        <taxon>Talaromyces</taxon>
        <taxon>Talaromyces sect. Talaromyces</taxon>
    </lineage>
</organism>
<reference evidence="5" key="1">
    <citation type="journal article" date="2015" name="Genome Announc.">
        <title>Draft genome sequence of Talaromyces cellulolyticus strain Y-94, a source of lignocellulosic biomass-degrading enzymes.</title>
        <authorList>
            <person name="Fujii T."/>
            <person name="Koike H."/>
            <person name="Sawayama S."/>
            <person name="Yano S."/>
            <person name="Inoue H."/>
        </authorList>
    </citation>
    <scope>NUCLEOTIDE SEQUENCE [LARGE SCALE GENOMIC DNA]</scope>
    <source>
        <strain evidence="5">Y-94</strain>
    </source>
</reference>
<dbReference type="GO" id="GO:0008270">
    <property type="term" value="F:zinc ion binding"/>
    <property type="evidence" value="ECO:0007669"/>
    <property type="project" value="InterPro"/>
</dbReference>
<protein>
    <recommendedName>
        <fullName evidence="3">Xylanolytic transcriptional activator regulatory domain-containing protein</fullName>
    </recommendedName>
</protein>
<dbReference type="GO" id="GO:0003700">
    <property type="term" value="F:DNA-binding transcription factor activity"/>
    <property type="evidence" value="ECO:0007669"/>
    <property type="project" value="InterPro"/>
</dbReference>
<gene>
    <name evidence="4" type="ORF">TCE0_033f09010</name>
</gene>
<dbReference type="Proteomes" id="UP000053095">
    <property type="component" value="Unassembled WGS sequence"/>
</dbReference>
<dbReference type="GO" id="GO:0006351">
    <property type="term" value="P:DNA-templated transcription"/>
    <property type="evidence" value="ECO:0007669"/>
    <property type="project" value="InterPro"/>
</dbReference>
<comment type="caution">
    <text evidence="4">The sequence shown here is derived from an EMBL/GenBank/DDBJ whole genome shotgun (WGS) entry which is preliminary data.</text>
</comment>
<dbReference type="InterPro" id="IPR050987">
    <property type="entry name" value="AtrR-like"/>
</dbReference>
<dbReference type="GO" id="GO:0003677">
    <property type="term" value="F:DNA binding"/>
    <property type="evidence" value="ECO:0007669"/>
    <property type="project" value="InterPro"/>
</dbReference>
<dbReference type="EMBL" id="DF933829">
    <property type="protein sequence ID" value="GAM38353.1"/>
    <property type="molecule type" value="Genomic_DNA"/>
</dbReference>
<sequence>MIPAGNGSFPCANCLDRAVECIVTARRRPRTAARQNSEPTALPPRVDKTGNLLQASVEGKSTTPAVIQTTPGPNPSPNPSNHPTIPKSPTFIYHNPDGQVAEPPGGSNISPVVPDEQNLEDEGSSVYTAEASQPNLEYYGPRSILSIFSKPAVAWVMSKVKAPGYSKVALRFVTDVSRTLKINDNNQLPSSRAPEPPPDVAWQYTKAFFEEAPVQAFGVVDRVWFESRLRAHFNNSMPDDPSYYALRNIIWATGSRIVQSKIANSFSETWRTAWGWFENALSVHTEIIFLGSFMTVVQVLILMAYYSESMGKTSLQYMLCSDAMRLACAKGLHRQPARSWNISPHDVSHRNWMFWSIYCLEKQICSRSGRPSSIDDDEISTRVPEMALSGQLNDTIYCNVLIELMRLCSATKKRLSSAKALRQTPTQLIETHIIVLDAPIELAQLPQGMTLRQVQSLQAHYFSLVLDINTPLAYPWSDVRESVEQDMAALVQIETSCNAVANISRAAILATRQIRVDASCTALVATYTPTYCFSNLFLHILRDTSTAQSDLVLLDMALGYFSNIEFVTNLEMPFRFVREMCQFARLAVEEMQKAKENSNHMNNPAELTPLSRDNIMDILASERIDTFPLHEDELFRWLPDDNVESWGTLLPFMDSIDSVL</sequence>
<evidence type="ECO:0000313" key="5">
    <source>
        <dbReference type="Proteomes" id="UP000053095"/>
    </source>
</evidence>
<dbReference type="SMART" id="SM00906">
    <property type="entry name" value="Fungal_trans"/>
    <property type="match status" value="1"/>
</dbReference>
<dbReference type="Pfam" id="PF04082">
    <property type="entry name" value="Fungal_trans"/>
    <property type="match status" value="1"/>
</dbReference>
<dbReference type="CDD" id="cd12148">
    <property type="entry name" value="fungal_TF_MHR"/>
    <property type="match status" value="1"/>
</dbReference>
<accession>A0A6V8HAZ4</accession>